<reference evidence="1 2" key="1">
    <citation type="submission" date="2016-08" db="EMBL/GenBank/DDBJ databases">
        <authorList>
            <person name="Seilhamer J.J."/>
        </authorList>
    </citation>
    <scope>NUCLEOTIDE SEQUENCE [LARGE SCALE GENOMIC DNA]</scope>
    <source>
        <strain evidence="1 2">CCBAU 10071</strain>
    </source>
</reference>
<dbReference type="Proteomes" id="UP000183174">
    <property type="component" value="Unassembled WGS sequence"/>
</dbReference>
<protein>
    <submittedName>
        <fullName evidence="1">Uncharacterized protein</fullName>
    </submittedName>
</protein>
<name>A0A1C3XKV0_9BRAD</name>
<dbReference type="EMBL" id="FMAE01000042">
    <property type="protein sequence ID" value="SCB52893.1"/>
    <property type="molecule type" value="Genomic_DNA"/>
</dbReference>
<sequence length="92" mass="9526">MARVLVDLAANDVEAALARLDPLACANDPYGMAFQALALGVVGRLSERDAVLRRLPRDDLALDGLVAALGGAAKVHAGGSVNERCEWGRGAT</sequence>
<organism evidence="1 2">
    <name type="scientific">Bradyrhizobium yuanmingense</name>
    <dbReference type="NCBI Taxonomy" id="108015"/>
    <lineage>
        <taxon>Bacteria</taxon>
        <taxon>Pseudomonadati</taxon>
        <taxon>Pseudomonadota</taxon>
        <taxon>Alphaproteobacteria</taxon>
        <taxon>Hyphomicrobiales</taxon>
        <taxon>Nitrobacteraceae</taxon>
        <taxon>Bradyrhizobium</taxon>
    </lineage>
</organism>
<evidence type="ECO:0000313" key="2">
    <source>
        <dbReference type="Proteomes" id="UP000183174"/>
    </source>
</evidence>
<accession>A0A1C3XKV0</accession>
<gene>
    <name evidence="1" type="ORF">GA0061099_104213</name>
</gene>
<dbReference type="AlphaFoldDB" id="A0A1C3XKV0"/>
<dbReference type="RefSeq" id="WP_141697790.1">
    <property type="nucleotide sequence ID" value="NZ_FMAE01000042.1"/>
</dbReference>
<proteinExistence type="predicted"/>
<evidence type="ECO:0000313" key="1">
    <source>
        <dbReference type="EMBL" id="SCB52893.1"/>
    </source>
</evidence>